<organism evidence="1">
    <name type="scientific">marine metagenome</name>
    <dbReference type="NCBI Taxonomy" id="408172"/>
    <lineage>
        <taxon>unclassified sequences</taxon>
        <taxon>metagenomes</taxon>
        <taxon>ecological metagenomes</taxon>
    </lineage>
</organism>
<reference evidence="1" key="1">
    <citation type="submission" date="2018-05" db="EMBL/GenBank/DDBJ databases">
        <authorList>
            <person name="Lanie J.A."/>
            <person name="Ng W.-L."/>
            <person name="Kazmierczak K.M."/>
            <person name="Andrzejewski T.M."/>
            <person name="Davidsen T.M."/>
            <person name="Wayne K.J."/>
            <person name="Tettelin H."/>
            <person name="Glass J.I."/>
            <person name="Rusch D."/>
            <person name="Podicherti R."/>
            <person name="Tsui H.-C.T."/>
            <person name="Winkler M.E."/>
        </authorList>
    </citation>
    <scope>NUCLEOTIDE SEQUENCE</scope>
</reference>
<dbReference type="EMBL" id="UINC01210276">
    <property type="protein sequence ID" value="SVE33667.1"/>
    <property type="molecule type" value="Genomic_DNA"/>
</dbReference>
<accession>A0A383CMT0</accession>
<feature type="non-terminal residue" evidence="1">
    <location>
        <position position="1"/>
    </location>
</feature>
<proteinExistence type="predicted"/>
<name>A0A383CMT0_9ZZZZ</name>
<evidence type="ECO:0000313" key="1">
    <source>
        <dbReference type="EMBL" id="SVE33667.1"/>
    </source>
</evidence>
<protein>
    <submittedName>
        <fullName evidence="1">Uncharacterized protein</fullName>
    </submittedName>
</protein>
<gene>
    <name evidence="1" type="ORF">METZ01_LOCUS486521</name>
</gene>
<dbReference type="AlphaFoldDB" id="A0A383CMT0"/>
<sequence>NAIALPNIDTLLTFLINLPFNTLNTNDNGSYMIYIIVFLSTKNSKNKIYLTKMLMN</sequence>